<evidence type="ECO:0000256" key="2">
    <source>
        <dbReference type="ARBA" id="ARBA00022729"/>
    </source>
</evidence>
<keyword evidence="7" id="KW-1185">Reference proteome</keyword>
<dbReference type="Gene3D" id="3.40.50.1820">
    <property type="entry name" value="alpha/beta hydrolase"/>
    <property type="match status" value="1"/>
</dbReference>
<evidence type="ECO:0000313" key="6">
    <source>
        <dbReference type="EMBL" id="PWC07540.1"/>
    </source>
</evidence>
<evidence type="ECO:0000259" key="5">
    <source>
        <dbReference type="Pfam" id="PF08386"/>
    </source>
</evidence>
<feature type="transmembrane region" description="Helical" evidence="4">
    <location>
        <begin position="21"/>
        <end position="44"/>
    </location>
</feature>
<organism evidence="6 7">
    <name type="scientific">Mycetocola zhujimingii</name>
    <dbReference type="NCBI Taxonomy" id="2079792"/>
    <lineage>
        <taxon>Bacteria</taxon>
        <taxon>Bacillati</taxon>
        <taxon>Actinomycetota</taxon>
        <taxon>Actinomycetes</taxon>
        <taxon>Micrococcales</taxon>
        <taxon>Microbacteriaceae</taxon>
        <taxon>Mycetocola</taxon>
    </lineage>
</organism>
<comment type="caution">
    <text evidence="6">The sequence shown here is derived from an EMBL/GenBank/DDBJ whole genome shotgun (WGS) entry which is preliminary data.</text>
</comment>
<accession>A0A2U1TFE6</accession>
<dbReference type="SUPFAM" id="SSF53474">
    <property type="entry name" value="alpha/beta-Hydrolases"/>
    <property type="match status" value="1"/>
</dbReference>
<evidence type="ECO:0000256" key="3">
    <source>
        <dbReference type="ARBA" id="ARBA00022801"/>
    </source>
</evidence>
<name>A0A2U1TFE6_9MICO</name>
<dbReference type="InterPro" id="IPR013595">
    <property type="entry name" value="Pept_S33_TAP-like_C"/>
</dbReference>
<comment type="similarity">
    <text evidence="1">Belongs to the peptidase S33 family.</text>
</comment>
<protein>
    <submittedName>
        <fullName evidence="6">Alpha/beta hydrolase</fullName>
    </submittedName>
</protein>
<evidence type="ECO:0000256" key="1">
    <source>
        <dbReference type="ARBA" id="ARBA00010088"/>
    </source>
</evidence>
<feature type="domain" description="Peptidase S33 tripeptidyl aminopeptidase-like C-terminal" evidence="5">
    <location>
        <begin position="428"/>
        <end position="529"/>
    </location>
</feature>
<dbReference type="Pfam" id="PF08386">
    <property type="entry name" value="Abhydrolase_4"/>
    <property type="match status" value="1"/>
</dbReference>
<dbReference type="AlphaFoldDB" id="A0A2U1TFE6"/>
<dbReference type="PANTHER" id="PTHR43248">
    <property type="entry name" value="2-SUCCINYL-6-HYDROXY-2,4-CYCLOHEXADIENE-1-CARBOXYLATE SYNTHASE"/>
    <property type="match status" value="1"/>
</dbReference>
<dbReference type="Proteomes" id="UP000244962">
    <property type="component" value="Unassembled WGS sequence"/>
</dbReference>
<keyword evidence="4" id="KW-1133">Transmembrane helix</keyword>
<keyword evidence="2" id="KW-0732">Signal</keyword>
<dbReference type="EMBL" id="QEFB01000004">
    <property type="protein sequence ID" value="PWC07540.1"/>
    <property type="molecule type" value="Genomic_DNA"/>
</dbReference>
<evidence type="ECO:0000313" key="7">
    <source>
        <dbReference type="Proteomes" id="UP000244962"/>
    </source>
</evidence>
<keyword evidence="4" id="KW-0472">Membrane</keyword>
<dbReference type="PANTHER" id="PTHR43248:SF29">
    <property type="entry name" value="TRIPEPTIDYL AMINOPEPTIDASE"/>
    <property type="match status" value="1"/>
</dbReference>
<keyword evidence="3 6" id="KW-0378">Hydrolase</keyword>
<reference evidence="7" key="1">
    <citation type="submission" date="2018-04" db="EMBL/GenBank/DDBJ databases">
        <authorList>
            <person name="Liu S."/>
            <person name="Wang Z."/>
            <person name="Li J."/>
        </authorList>
    </citation>
    <scope>NUCLEOTIDE SEQUENCE [LARGE SCALE GENOMIC DNA]</scope>
    <source>
        <strain evidence="7">622</strain>
    </source>
</reference>
<dbReference type="GO" id="GO:0016787">
    <property type="term" value="F:hydrolase activity"/>
    <property type="evidence" value="ECO:0007669"/>
    <property type="project" value="UniProtKB-KW"/>
</dbReference>
<gene>
    <name evidence="6" type="ORF">DF223_05705</name>
</gene>
<sequence>MTRVTDPQRRGGLRQAHTGRKVTGIVALTVALVMTMSGCVTAFFPDTKPGAVSTSTPSAEDVAENLREFYGQNVVWSNCERSFECATVAAPMDWENPEDGEIELALIRQQAPGDAIGSLFVNPGGPGASGYDFVRDSVDYATDSRLQERFDIVGFDPRGVGRSTPVTCLDAEEMDEYLYGLATSERGSEAWIDELEASAKEYGDACAANTGESLEFTDTVSAARDLDLMRAVLGDDKLYYLGYSYGTFLGATYAELYPKKAGRLVLDGAIDPSTSNFEVNLTQAKGFESALRAYLEDCLGSSECPFSGTVDDAMATIGALLTSVDASPIKNTDGRMLGANSLLTAIIYPLYSPESGWPLLSEMFADVMSGSAEYAFSFADAYNGRNEDGTYSDNSTEAFSAYNCRDYTYNDDPAKMAEEAAALAEAAPTIGPFFGYGDIGCANWPYPDGAERKKITAEGAPPILVVGTTNDPATPYVWAEALADQLESGVLVTYEGEGHTGYNKGSECVNSVVDDYLISGEVPTEDPKCS</sequence>
<proteinExistence type="inferred from homology"/>
<dbReference type="InterPro" id="IPR029058">
    <property type="entry name" value="AB_hydrolase_fold"/>
</dbReference>
<keyword evidence="4" id="KW-0812">Transmembrane</keyword>
<dbReference type="InterPro" id="IPR051601">
    <property type="entry name" value="Serine_prot/Carboxylest_S33"/>
</dbReference>
<evidence type="ECO:0000256" key="4">
    <source>
        <dbReference type="SAM" id="Phobius"/>
    </source>
</evidence>